<dbReference type="GO" id="GO:0006351">
    <property type="term" value="P:DNA-templated transcription"/>
    <property type="evidence" value="ECO:0007669"/>
    <property type="project" value="InterPro"/>
</dbReference>
<accession>A0A6C0AN05</accession>
<dbReference type="InterPro" id="IPR001222">
    <property type="entry name" value="Znf_TFIIS"/>
</dbReference>
<reference evidence="6" key="1">
    <citation type="journal article" date="2020" name="Nature">
        <title>Giant virus diversity and host interactions through global metagenomics.</title>
        <authorList>
            <person name="Schulz F."/>
            <person name="Roux S."/>
            <person name="Paez-Espino D."/>
            <person name="Jungbluth S."/>
            <person name="Walsh D.A."/>
            <person name="Denef V.J."/>
            <person name="McMahon K.D."/>
            <person name="Konstantinidis K.T."/>
            <person name="Eloe-Fadrosh E.A."/>
            <person name="Kyrpides N.C."/>
            <person name="Woyke T."/>
        </authorList>
    </citation>
    <scope>NUCLEOTIDE SEQUENCE</scope>
    <source>
        <strain evidence="6">GVMAG-S-1101161-73</strain>
    </source>
</reference>
<dbReference type="AlphaFoldDB" id="A0A6C0AN05"/>
<feature type="compositionally biased region" description="Acidic residues" evidence="4">
    <location>
        <begin position="124"/>
        <end position="153"/>
    </location>
</feature>
<organism evidence="6">
    <name type="scientific">viral metagenome</name>
    <dbReference type="NCBI Taxonomy" id="1070528"/>
    <lineage>
        <taxon>unclassified sequences</taxon>
        <taxon>metagenomes</taxon>
        <taxon>organismal metagenomes</taxon>
    </lineage>
</organism>
<proteinExistence type="predicted"/>
<dbReference type="PROSITE" id="PS00466">
    <property type="entry name" value="ZF_TFIIS_1"/>
    <property type="match status" value="1"/>
</dbReference>
<dbReference type="Pfam" id="PF01096">
    <property type="entry name" value="Zn_ribbon_TFIIS"/>
    <property type="match status" value="1"/>
</dbReference>
<dbReference type="PROSITE" id="PS51133">
    <property type="entry name" value="ZF_TFIIS_2"/>
    <property type="match status" value="1"/>
</dbReference>
<dbReference type="PANTHER" id="PTHR11477">
    <property type="entry name" value="TRANSCRIPTION FACTOR S-II ZINC FINGER DOMAIN-CONTAINING PROTEIN"/>
    <property type="match status" value="1"/>
</dbReference>
<dbReference type="GO" id="GO:0008270">
    <property type="term" value="F:zinc ion binding"/>
    <property type="evidence" value="ECO:0007669"/>
    <property type="project" value="UniProtKB-KW"/>
</dbReference>
<dbReference type="GO" id="GO:0003676">
    <property type="term" value="F:nucleic acid binding"/>
    <property type="evidence" value="ECO:0007669"/>
    <property type="project" value="InterPro"/>
</dbReference>
<evidence type="ECO:0000256" key="3">
    <source>
        <dbReference type="ARBA" id="ARBA00022833"/>
    </source>
</evidence>
<keyword evidence="2" id="KW-0863">Zinc-finger</keyword>
<evidence type="ECO:0000313" key="6">
    <source>
        <dbReference type="EMBL" id="QHS81189.1"/>
    </source>
</evidence>
<keyword evidence="1" id="KW-0479">Metal-binding</keyword>
<dbReference type="SUPFAM" id="SSF57783">
    <property type="entry name" value="Zinc beta-ribbon"/>
    <property type="match status" value="1"/>
</dbReference>
<name>A0A6C0AN05_9ZZZZ</name>
<dbReference type="PANTHER" id="PTHR11477:SF0">
    <property type="entry name" value="IP08861P-RELATED"/>
    <property type="match status" value="1"/>
</dbReference>
<sequence>MAGTFSALELKPDGDVSLVRVKHTTAKPCLKDFQTFLKKKTPPAILATYPYGPKRITIFGYITGKETEISQHQLPPPCEVSEVYGSIILISHSSKNKWDTSVGFIDPFLPADYEVFYEKACSGELEEDEEEEEDEEDAEAEEEEEECTDLGDDAIEQEDEIIELEEEEAPRVRISRKVPKIDPQQLQFQFKSVLEPELETRKTDIPIRINMINVFHTLLDDHCDEEDIGDLERGVYNATLEDAKKHMVPLTWEHEMFKWLYKMISKRIMTNFQPTSYVGNQSLIERWKDGEFTLDSIGKWTPYELNPANWKDLKDQQFRRDKRILEGNLAMATDRFRCSQCKKKLCSYYELQTRSADEPMTIFVSCLNCGKRWKQ</sequence>
<keyword evidence="3" id="KW-0862">Zinc</keyword>
<feature type="region of interest" description="Disordered" evidence="4">
    <location>
        <begin position="122"/>
        <end position="153"/>
    </location>
</feature>
<dbReference type="SMART" id="SM00440">
    <property type="entry name" value="ZnF_C2C2"/>
    <property type="match status" value="1"/>
</dbReference>
<evidence type="ECO:0000256" key="2">
    <source>
        <dbReference type="ARBA" id="ARBA00022771"/>
    </source>
</evidence>
<evidence type="ECO:0000259" key="5">
    <source>
        <dbReference type="PROSITE" id="PS51133"/>
    </source>
</evidence>
<feature type="domain" description="TFIIS-type" evidence="5">
    <location>
        <begin position="334"/>
        <end position="374"/>
    </location>
</feature>
<evidence type="ECO:0000256" key="4">
    <source>
        <dbReference type="SAM" id="MobiDB-lite"/>
    </source>
</evidence>
<dbReference type="GO" id="GO:0005634">
    <property type="term" value="C:nucleus"/>
    <property type="evidence" value="ECO:0007669"/>
    <property type="project" value="TreeGrafter"/>
</dbReference>
<dbReference type="EMBL" id="MN740730">
    <property type="protein sequence ID" value="QHS81189.1"/>
    <property type="molecule type" value="Genomic_DNA"/>
</dbReference>
<dbReference type="CDD" id="cd13749">
    <property type="entry name" value="Zn-ribbon_TFIIS"/>
    <property type="match status" value="1"/>
</dbReference>
<evidence type="ECO:0000256" key="1">
    <source>
        <dbReference type="ARBA" id="ARBA00022723"/>
    </source>
</evidence>
<dbReference type="Gene3D" id="2.20.25.10">
    <property type="match status" value="1"/>
</dbReference>
<protein>
    <recommendedName>
        <fullName evidence="5">TFIIS-type domain-containing protein</fullName>
    </recommendedName>
</protein>